<evidence type="ECO:0000256" key="2">
    <source>
        <dbReference type="ARBA" id="ARBA00004922"/>
    </source>
</evidence>
<dbReference type="PANTHER" id="PTHR19300">
    <property type="entry name" value="BETA-1,4-GALACTOSYLTRANSFERASE"/>
    <property type="match status" value="1"/>
</dbReference>
<organism evidence="13 14">
    <name type="scientific">Galdieria partita</name>
    <dbReference type="NCBI Taxonomy" id="83374"/>
    <lineage>
        <taxon>Eukaryota</taxon>
        <taxon>Rhodophyta</taxon>
        <taxon>Bangiophyceae</taxon>
        <taxon>Galdieriales</taxon>
        <taxon>Galdieriaceae</taxon>
        <taxon>Galdieria</taxon>
    </lineage>
</organism>
<evidence type="ECO:0000256" key="1">
    <source>
        <dbReference type="ARBA" id="ARBA00004606"/>
    </source>
</evidence>
<sequence>MFFRSRPLNFLLLLVGTFTFCLKYFEEIAREQVFKKTKPSIAIIIPLRDRPTEEKFIRLYFSRYLSQFQDISYEIFFAEQLDDNLFNRGLLFNAAFLSLENRSFDCFCLQDADTIPMTNNLLYRCPKSSVPYHLTPANLHPHVHYEDSGAGNIIFTPKQFKIINGFGSMFWGWGKEDDNIVRRFKACNMWPFEVPLETSERFMHIDCSTQRMENQAPDNMKRFLLEDLGKYGLNTSNFEMISFQILDSEPIPISKISFRLDCNKNLTPWCKQ</sequence>
<dbReference type="Gene3D" id="3.90.550.10">
    <property type="entry name" value="Spore Coat Polysaccharide Biosynthesis Protein SpsA, Chain A"/>
    <property type="match status" value="1"/>
</dbReference>
<keyword evidence="7" id="KW-0735">Signal-anchor</keyword>
<dbReference type="GO" id="GO:0005794">
    <property type="term" value="C:Golgi apparatus"/>
    <property type="evidence" value="ECO:0007669"/>
    <property type="project" value="TreeGrafter"/>
</dbReference>
<protein>
    <submittedName>
        <fullName evidence="13">Uncharacterized protein</fullName>
    </submittedName>
</protein>
<evidence type="ECO:0000256" key="3">
    <source>
        <dbReference type="ARBA" id="ARBA00005735"/>
    </source>
</evidence>
<dbReference type="PANTHER" id="PTHR19300:SF30">
    <property type="entry name" value="BETA-1,4-GALACTOSYLTRANSFERASE 7"/>
    <property type="match status" value="1"/>
</dbReference>
<evidence type="ECO:0000259" key="11">
    <source>
        <dbReference type="Pfam" id="PF02709"/>
    </source>
</evidence>
<keyword evidence="14" id="KW-1185">Reference proteome</keyword>
<evidence type="ECO:0000313" key="14">
    <source>
        <dbReference type="Proteomes" id="UP001061958"/>
    </source>
</evidence>
<evidence type="ECO:0000256" key="9">
    <source>
        <dbReference type="ARBA" id="ARBA00023136"/>
    </source>
</evidence>
<evidence type="ECO:0000256" key="8">
    <source>
        <dbReference type="ARBA" id="ARBA00022989"/>
    </source>
</evidence>
<evidence type="ECO:0000259" key="12">
    <source>
        <dbReference type="Pfam" id="PF13733"/>
    </source>
</evidence>
<comment type="similarity">
    <text evidence="3">Belongs to the glycosyltransferase 7 family.</text>
</comment>
<keyword evidence="4" id="KW-0328">Glycosyltransferase</keyword>
<dbReference type="InterPro" id="IPR003859">
    <property type="entry name" value="Galactosyl_T"/>
</dbReference>
<keyword evidence="5" id="KW-0808">Transferase</keyword>
<evidence type="ECO:0000256" key="4">
    <source>
        <dbReference type="ARBA" id="ARBA00022676"/>
    </source>
</evidence>
<feature type="domain" description="Galactosyltransferase N-terminal" evidence="12">
    <location>
        <begin position="38"/>
        <end position="126"/>
    </location>
</feature>
<name>A0A9C7PTF3_9RHOD</name>
<proteinExistence type="inferred from homology"/>
<dbReference type="InterPro" id="IPR029044">
    <property type="entry name" value="Nucleotide-diphossugar_trans"/>
</dbReference>
<comment type="subcellular location">
    <subcellularLocation>
        <location evidence="1">Membrane</location>
        <topology evidence="1">Single-pass type II membrane protein</topology>
    </subcellularLocation>
</comment>
<accession>A0A9C7PTF3</accession>
<dbReference type="Proteomes" id="UP001061958">
    <property type="component" value="Unassembled WGS sequence"/>
</dbReference>
<dbReference type="GO" id="GO:0016020">
    <property type="term" value="C:membrane"/>
    <property type="evidence" value="ECO:0007669"/>
    <property type="project" value="UniProtKB-SubCell"/>
</dbReference>
<gene>
    <name evidence="13" type="ORF">GpartN1_g1770.t1</name>
</gene>
<comment type="caution">
    <text evidence="13">The sequence shown here is derived from an EMBL/GenBank/DDBJ whole genome shotgun (WGS) entry which is preliminary data.</text>
</comment>
<keyword evidence="6" id="KW-0812">Transmembrane</keyword>
<evidence type="ECO:0000256" key="5">
    <source>
        <dbReference type="ARBA" id="ARBA00022679"/>
    </source>
</evidence>
<evidence type="ECO:0000256" key="6">
    <source>
        <dbReference type="ARBA" id="ARBA00022692"/>
    </source>
</evidence>
<keyword evidence="10" id="KW-0325">Glycoprotein</keyword>
<dbReference type="GO" id="GO:0008378">
    <property type="term" value="F:galactosyltransferase activity"/>
    <property type="evidence" value="ECO:0007669"/>
    <property type="project" value="TreeGrafter"/>
</dbReference>
<evidence type="ECO:0000313" key="13">
    <source>
        <dbReference type="EMBL" id="GJQ09979.1"/>
    </source>
</evidence>
<dbReference type="InterPro" id="IPR027995">
    <property type="entry name" value="Galactosyl_T_N"/>
</dbReference>
<evidence type="ECO:0000256" key="7">
    <source>
        <dbReference type="ARBA" id="ARBA00022968"/>
    </source>
</evidence>
<feature type="domain" description="Galactosyltransferase C-terminal" evidence="11">
    <location>
        <begin position="135"/>
        <end position="203"/>
    </location>
</feature>
<keyword evidence="8" id="KW-1133">Transmembrane helix</keyword>
<comment type="pathway">
    <text evidence="2">Protein modification; protein glycosylation.</text>
</comment>
<dbReference type="Pfam" id="PF02709">
    <property type="entry name" value="Glyco_transf_7C"/>
    <property type="match status" value="1"/>
</dbReference>
<dbReference type="AlphaFoldDB" id="A0A9C7PTF3"/>
<dbReference type="EMBL" id="BQMJ01000012">
    <property type="protein sequence ID" value="GJQ09979.1"/>
    <property type="molecule type" value="Genomic_DNA"/>
</dbReference>
<dbReference type="PRINTS" id="PR02050">
    <property type="entry name" value="B14GALTRFASE"/>
</dbReference>
<dbReference type="Pfam" id="PF13733">
    <property type="entry name" value="Glyco_transf_7N"/>
    <property type="match status" value="1"/>
</dbReference>
<dbReference type="GO" id="GO:0005975">
    <property type="term" value="P:carbohydrate metabolic process"/>
    <property type="evidence" value="ECO:0007669"/>
    <property type="project" value="InterPro"/>
</dbReference>
<keyword evidence="9" id="KW-0472">Membrane</keyword>
<dbReference type="OrthoDB" id="508846at2759"/>
<dbReference type="SUPFAM" id="SSF53448">
    <property type="entry name" value="Nucleotide-diphospho-sugar transferases"/>
    <property type="match status" value="1"/>
</dbReference>
<reference evidence="13" key="2">
    <citation type="submission" date="2022-01" db="EMBL/GenBank/DDBJ databases">
        <authorList>
            <person name="Hirooka S."/>
            <person name="Miyagishima S.Y."/>
        </authorList>
    </citation>
    <scope>NUCLEOTIDE SEQUENCE</scope>
    <source>
        <strain evidence="13">NBRC 102759</strain>
    </source>
</reference>
<reference evidence="13" key="1">
    <citation type="journal article" date="2022" name="Proc. Natl. Acad. Sci. U.S.A.">
        <title>Life cycle and functional genomics of the unicellular red alga Galdieria for elucidating algal and plant evolution and industrial use.</title>
        <authorList>
            <person name="Hirooka S."/>
            <person name="Itabashi T."/>
            <person name="Ichinose T.M."/>
            <person name="Onuma R."/>
            <person name="Fujiwara T."/>
            <person name="Yamashita S."/>
            <person name="Jong L.W."/>
            <person name="Tomita R."/>
            <person name="Iwane A.H."/>
            <person name="Miyagishima S.Y."/>
        </authorList>
    </citation>
    <scope>NUCLEOTIDE SEQUENCE</scope>
    <source>
        <strain evidence="13">NBRC 102759</strain>
    </source>
</reference>
<dbReference type="InterPro" id="IPR027791">
    <property type="entry name" value="Galactosyl_T_C"/>
</dbReference>
<evidence type="ECO:0000256" key="10">
    <source>
        <dbReference type="ARBA" id="ARBA00023180"/>
    </source>
</evidence>